<name>A0ABN7AY87_9HEMI</name>
<dbReference type="Proteomes" id="UP001307889">
    <property type="component" value="Chromosome 8"/>
</dbReference>
<keyword evidence="3" id="KW-1185">Reference proteome</keyword>
<evidence type="ECO:0000313" key="2">
    <source>
        <dbReference type="EMBL" id="BES97149.1"/>
    </source>
</evidence>
<evidence type="ECO:0000256" key="1">
    <source>
        <dbReference type="SAM" id="MobiDB-lite"/>
    </source>
</evidence>
<feature type="compositionally biased region" description="Basic and acidic residues" evidence="1">
    <location>
        <begin position="154"/>
        <end position="191"/>
    </location>
</feature>
<organism evidence="2 3">
    <name type="scientific">Nesidiocoris tenuis</name>
    <dbReference type="NCBI Taxonomy" id="355587"/>
    <lineage>
        <taxon>Eukaryota</taxon>
        <taxon>Metazoa</taxon>
        <taxon>Ecdysozoa</taxon>
        <taxon>Arthropoda</taxon>
        <taxon>Hexapoda</taxon>
        <taxon>Insecta</taxon>
        <taxon>Pterygota</taxon>
        <taxon>Neoptera</taxon>
        <taxon>Paraneoptera</taxon>
        <taxon>Hemiptera</taxon>
        <taxon>Heteroptera</taxon>
        <taxon>Panheteroptera</taxon>
        <taxon>Cimicomorpha</taxon>
        <taxon>Miridae</taxon>
        <taxon>Dicyphina</taxon>
        <taxon>Nesidiocoris</taxon>
    </lineage>
</organism>
<dbReference type="EMBL" id="AP028916">
    <property type="protein sequence ID" value="BES97149.1"/>
    <property type="molecule type" value="Genomic_DNA"/>
</dbReference>
<proteinExistence type="predicted"/>
<gene>
    <name evidence="2" type="ORF">NTJ_09963</name>
</gene>
<sequence length="242" mass="25940">MNYNEAYPPIPAFQPGPQLVSRSPQQIFFADSTLAGVPIAFAATPPNECQPPIAGVPVIPMPLVPVVHPTAPSTTTPVPCTTPASVLPPSTPASLSTPPLPRVFVSDHSAVPDPIIDLESNFDLKPANLTPKVGAVLTGSEILVNPGCVFIDPGPRRSSEPTPHHSFSIDERPNADAAVEEGRRDEARRDDVPYLTTYQSTTPQVNNWLKRLLVVGLCALIGGLAIRICMELWEEAYGDKSR</sequence>
<feature type="region of interest" description="Disordered" evidence="1">
    <location>
        <begin position="153"/>
        <end position="191"/>
    </location>
</feature>
<protein>
    <submittedName>
        <fullName evidence="2">Uncharacterized protein</fullName>
    </submittedName>
</protein>
<reference evidence="2 3" key="1">
    <citation type="submission" date="2023-09" db="EMBL/GenBank/DDBJ databases">
        <title>Nesidiocoris tenuis whole genome shotgun sequence.</title>
        <authorList>
            <person name="Shibata T."/>
            <person name="Shimoda M."/>
            <person name="Kobayashi T."/>
            <person name="Uehara T."/>
        </authorList>
    </citation>
    <scope>NUCLEOTIDE SEQUENCE [LARGE SCALE GENOMIC DNA]</scope>
    <source>
        <strain evidence="2 3">Japan</strain>
    </source>
</reference>
<accession>A0ABN7AY87</accession>
<evidence type="ECO:0000313" key="3">
    <source>
        <dbReference type="Proteomes" id="UP001307889"/>
    </source>
</evidence>